<dbReference type="AlphaFoldDB" id="A0A6C0JHP3"/>
<organism evidence="1">
    <name type="scientific">viral metagenome</name>
    <dbReference type="NCBI Taxonomy" id="1070528"/>
    <lineage>
        <taxon>unclassified sequences</taxon>
        <taxon>metagenomes</taxon>
        <taxon>organismal metagenomes</taxon>
    </lineage>
</organism>
<reference evidence="1" key="1">
    <citation type="journal article" date="2020" name="Nature">
        <title>Giant virus diversity and host interactions through global metagenomics.</title>
        <authorList>
            <person name="Schulz F."/>
            <person name="Roux S."/>
            <person name="Paez-Espino D."/>
            <person name="Jungbluth S."/>
            <person name="Walsh D.A."/>
            <person name="Denef V.J."/>
            <person name="McMahon K.D."/>
            <person name="Konstantinidis K.T."/>
            <person name="Eloe-Fadrosh E.A."/>
            <person name="Kyrpides N.C."/>
            <person name="Woyke T."/>
        </authorList>
    </citation>
    <scope>NUCLEOTIDE SEQUENCE</scope>
    <source>
        <strain evidence="1">GVMAG-M-3300027734-16</strain>
    </source>
</reference>
<name>A0A6C0JHP3_9ZZZZ</name>
<proteinExistence type="predicted"/>
<accession>A0A6C0JHP3</accession>
<evidence type="ECO:0000313" key="1">
    <source>
        <dbReference type="EMBL" id="QHU05325.1"/>
    </source>
</evidence>
<dbReference type="EMBL" id="MN740411">
    <property type="protein sequence ID" value="QHU05325.1"/>
    <property type="molecule type" value="Genomic_DNA"/>
</dbReference>
<sequence>MGCTYSLEDRITAQHRRIAWLESGLPRGTIANAGSLFAADYDRLIAAHRELSRLEKLRPVPLPHRELSD</sequence>
<protein>
    <submittedName>
        <fullName evidence="1">Uncharacterized protein</fullName>
    </submittedName>
</protein>